<dbReference type="Proteomes" id="UP000186922">
    <property type="component" value="Unassembled WGS sequence"/>
</dbReference>
<accession>A0A1D1VQ05</accession>
<evidence type="ECO:0000256" key="5">
    <source>
        <dbReference type="ARBA" id="ARBA00036267"/>
    </source>
</evidence>
<name>A0A1D1VQ05_RAMVA</name>
<keyword evidence="2" id="KW-0479">Metal-binding</keyword>
<dbReference type="SUPFAM" id="SSF144217">
    <property type="entry name" value="CSL zinc finger"/>
    <property type="match status" value="1"/>
</dbReference>
<comment type="caution">
    <text evidence="9">The sequence shown here is derived from an EMBL/GenBank/DDBJ whole genome shotgun (WGS) entry which is preliminary data.</text>
</comment>
<evidence type="ECO:0000313" key="9">
    <source>
        <dbReference type="EMBL" id="GAV03657.1"/>
    </source>
</evidence>
<dbReference type="Gene3D" id="3.10.660.10">
    <property type="entry name" value="DPH Zinc finger"/>
    <property type="match status" value="1"/>
</dbReference>
<evidence type="ECO:0000256" key="6">
    <source>
        <dbReference type="ARBA" id="ARBA00041070"/>
    </source>
</evidence>
<dbReference type="AlphaFoldDB" id="A0A1D1VQ05"/>
<keyword evidence="10" id="KW-1185">Reference proteome</keyword>
<comment type="catalytic activity">
    <reaction evidence="5">
        <text>[3Fe-4S](1+)-[protein] + Fe(2+)-[Dph3] = [3Fe-4S](0)-[protein] + Fe(3+)-[Dph3]</text>
        <dbReference type="Rhea" id="RHEA:71235"/>
        <dbReference type="Rhea" id="RHEA-COMP:17996"/>
        <dbReference type="Rhea" id="RHEA-COMP:17997"/>
        <dbReference type="Rhea" id="RHEA-COMP:18002"/>
        <dbReference type="Rhea" id="RHEA-COMP:18003"/>
        <dbReference type="ChEBI" id="CHEBI:29033"/>
        <dbReference type="ChEBI" id="CHEBI:29034"/>
        <dbReference type="ChEBI" id="CHEBI:33751"/>
        <dbReference type="ChEBI" id="CHEBI:47402"/>
        <dbReference type="ChEBI" id="CHEBI:83228"/>
    </reaction>
</comment>
<dbReference type="PANTHER" id="PTHR21454">
    <property type="entry name" value="DPH3 HOMOLOG-RELATED"/>
    <property type="match status" value="1"/>
</dbReference>
<dbReference type="InterPro" id="IPR036671">
    <property type="entry name" value="DPH_MB_sf"/>
</dbReference>
<evidence type="ECO:0000259" key="8">
    <source>
        <dbReference type="PROSITE" id="PS51074"/>
    </source>
</evidence>
<dbReference type="InterPro" id="IPR007872">
    <property type="entry name" value="DPH_MB_dom"/>
</dbReference>
<comment type="similarity">
    <text evidence="4">Belongs to the DPH3 family.</text>
</comment>
<evidence type="ECO:0000256" key="2">
    <source>
        <dbReference type="ARBA" id="ARBA00022723"/>
    </source>
</evidence>
<evidence type="ECO:0000256" key="3">
    <source>
        <dbReference type="ARBA" id="ARBA00023004"/>
    </source>
</evidence>
<dbReference type="OrthoDB" id="66964at2759"/>
<comment type="pathway">
    <text evidence="1">Protein modification; peptidyl-diphthamide biosynthesis.</text>
</comment>
<keyword evidence="3" id="KW-0408">Iron</keyword>
<dbReference type="PANTHER" id="PTHR21454:SF31">
    <property type="entry name" value="DIPHTHAMIDE BIOSYNTHESIS PROTEIN 3"/>
    <property type="match status" value="1"/>
</dbReference>
<protein>
    <recommendedName>
        <fullName evidence="6">Diphthamide biosynthesis protein 3</fullName>
    </recommendedName>
</protein>
<dbReference type="GO" id="GO:0046872">
    <property type="term" value="F:metal ion binding"/>
    <property type="evidence" value="ECO:0007669"/>
    <property type="project" value="UniProtKB-KW"/>
</dbReference>
<reference evidence="9 10" key="1">
    <citation type="journal article" date="2016" name="Nat. Commun.">
        <title>Extremotolerant tardigrade genome and improved radiotolerance of human cultured cells by tardigrade-unique protein.</title>
        <authorList>
            <person name="Hashimoto T."/>
            <person name="Horikawa D.D."/>
            <person name="Saito Y."/>
            <person name="Kuwahara H."/>
            <person name="Kozuka-Hata H."/>
            <person name="Shin-I T."/>
            <person name="Minakuchi Y."/>
            <person name="Ohishi K."/>
            <person name="Motoyama A."/>
            <person name="Aizu T."/>
            <person name="Enomoto A."/>
            <person name="Kondo K."/>
            <person name="Tanaka S."/>
            <person name="Hara Y."/>
            <person name="Koshikawa S."/>
            <person name="Sagara H."/>
            <person name="Miura T."/>
            <person name="Yokobori S."/>
            <person name="Miyagawa K."/>
            <person name="Suzuki Y."/>
            <person name="Kubo T."/>
            <person name="Oyama M."/>
            <person name="Kohara Y."/>
            <person name="Fujiyama A."/>
            <person name="Arakawa K."/>
            <person name="Katayama T."/>
            <person name="Toyoda A."/>
            <person name="Kunieda T."/>
        </authorList>
    </citation>
    <scope>NUCLEOTIDE SEQUENCE [LARGE SCALE GENOMIC DNA]</scope>
    <source>
        <strain evidence="9 10">YOKOZUNA-1</strain>
    </source>
</reference>
<dbReference type="PROSITE" id="PS51074">
    <property type="entry name" value="DPH_MB"/>
    <property type="match status" value="1"/>
</dbReference>
<feature type="domain" description="DPH-type MB" evidence="8">
    <location>
        <begin position="3"/>
        <end position="59"/>
    </location>
</feature>
<gene>
    <name evidence="9" type="primary">RvY_14051-1</name>
    <name evidence="9" type="synonym">RvY_14051.1</name>
    <name evidence="9" type="ORF">RvY_14051</name>
</gene>
<evidence type="ECO:0000256" key="7">
    <source>
        <dbReference type="ARBA" id="ARBA00048125"/>
    </source>
</evidence>
<dbReference type="InterPro" id="IPR044248">
    <property type="entry name" value="DPH3/4-like"/>
</dbReference>
<dbReference type="STRING" id="947166.A0A1D1VQ05"/>
<evidence type="ECO:0000256" key="1">
    <source>
        <dbReference type="ARBA" id="ARBA00005156"/>
    </source>
</evidence>
<dbReference type="Pfam" id="PF05207">
    <property type="entry name" value="Zn_ribbon_CSL"/>
    <property type="match status" value="1"/>
</dbReference>
<dbReference type="EMBL" id="BDGG01000009">
    <property type="protein sequence ID" value="GAV03657.1"/>
    <property type="molecule type" value="Genomic_DNA"/>
</dbReference>
<dbReference type="FunFam" id="3.10.660.10:FF:000001">
    <property type="entry name" value="Diphthamide biosynthesis 3"/>
    <property type="match status" value="1"/>
</dbReference>
<comment type="catalytic activity">
    <reaction evidence="7">
        <text>2 [3Fe-4S](0)-[protein] + 2 Fe(2+)-[Dph3] + NADH = 2 [4Fe-4S](1+)-[protein] + 2 [Dph3] + NAD(+) + H(+)</text>
        <dbReference type="Rhea" id="RHEA:71239"/>
        <dbReference type="Rhea" id="RHEA-COMP:17997"/>
        <dbReference type="Rhea" id="RHEA-COMP:17998"/>
        <dbReference type="Rhea" id="RHEA-COMP:18001"/>
        <dbReference type="Rhea" id="RHEA-COMP:18002"/>
        <dbReference type="ChEBI" id="CHEBI:15378"/>
        <dbReference type="ChEBI" id="CHEBI:29033"/>
        <dbReference type="ChEBI" id="CHEBI:33723"/>
        <dbReference type="ChEBI" id="CHEBI:47402"/>
        <dbReference type="ChEBI" id="CHEBI:57540"/>
        <dbReference type="ChEBI" id="CHEBI:57945"/>
        <dbReference type="ChEBI" id="CHEBI:83228"/>
    </reaction>
</comment>
<dbReference type="GO" id="GO:0017183">
    <property type="term" value="P:protein histidyl modification to diphthamide"/>
    <property type="evidence" value="ECO:0007669"/>
    <property type="project" value="InterPro"/>
</dbReference>
<proteinExistence type="inferred from homology"/>
<evidence type="ECO:0000256" key="4">
    <source>
        <dbReference type="ARBA" id="ARBA00024032"/>
    </source>
</evidence>
<evidence type="ECO:0000313" key="10">
    <source>
        <dbReference type="Proteomes" id="UP000186922"/>
    </source>
</evidence>
<organism evidence="9 10">
    <name type="scientific">Ramazzottius varieornatus</name>
    <name type="common">Water bear</name>
    <name type="synonym">Tardigrade</name>
    <dbReference type="NCBI Taxonomy" id="947166"/>
    <lineage>
        <taxon>Eukaryota</taxon>
        <taxon>Metazoa</taxon>
        <taxon>Ecdysozoa</taxon>
        <taxon>Tardigrada</taxon>
        <taxon>Eutardigrada</taxon>
        <taxon>Parachela</taxon>
        <taxon>Hypsibioidea</taxon>
        <taxon>Ramazzottiidae</taxon>
        <taxon>Ramazzottius</taxon>
    </lineage>
</organism>
<sequence>MAFHDEIEIEDFEYDDETETYTYPCPCGDLFTVTKTELIAGEEIARCPSCSLIIKVIYNLEDFRKTQVGLAEASGQRVAV</sequence>